<dbReference type="PANTHER" id="PTHR35849:SF2">
    <property type="entry name" value="BLR2341 PROTEIN"/>
    <property type="match status" value="1"/>
</dbReference>
<dbReference type="OrthoDB" id="8563468at2"/>
<dbReference type="PANTHER" id="PTHR35849">
    <property type="entry name" value="BLR2341 PROTEIN"/>
    <property type="match status" value="1"/>
</dbReference>
<dbReference type="RefSeq" id="WP_083396790.1">
    <property type="nucleotide sequence ID" value="NZ_FOVJ01000008.1"/>
</dbReference>
<name>A0A1I5ELI8_9PROT</name>
<dbReference type="PROSITE" id="PS50801">
    <property type="entry name" value="STAS"/>
    <property type="match status" value="1"/>
</dbReference>
<evidence type="ECO:0000313" key="3">
    <source>
        <dbReference type="Proteomes" id="UP000183107"/>
    </source>
</evidence>
<evidence type="ECO:0000259" key="1">
    <source>
        <dbReference type="PROSITE" id="PS50801"/>
    </source>
</evidence>
<dbReference type="InterPro" id="IPR052746">
    <property type="entry name" value="MlaB_ABC_Transporter"/>
</dbReference>
<dbReference type="CDD" id="cd07043">
    <property type="entry name" value="STAS_anti-anti-sigma_factors"/>
    <property type="match status" value="1"/>
</dbReference>
<gene>
    <name evidence="2" type="ORF">SAMN05216386_2674</name>
</gene>
<dbReference type="SUPFAM" id="SSF52091">
    <property type="entry name" value="SpoIIaa-like"/>
    <property type="match status" value="1"/>
</dbReference>
<dbReference type="AlphaFoldDB" id="A0A1I5ELI8"/>
<dbReference type="EMBL" id="FOVJ01000008">
    <property type="protein sequence ID" value="SFO12280.1"/>
    <property type="molecule type" value="Genomic_DNA"/>
</dbReference>
<dbReference type="InterPro" id="IPR058548">
    <property type="entry name" value="MlaB-like_STAS"/>
</dbReference>
<dbReference type="Gene3D" id="3.30.750.24">
    <property type="entry name" value="STAS domain"/>
    <property type="match status" value="1"/>
</dbReference>
<organism evidence="2 3">
    <name type="scientific">Nitrosospira briensis</name>
    <dbReference type="NCBI Taxonomy" id="35799"/>
    <lineage>
        <taxon>Bacteria</taxon>
        <taxon>Pseudomonadati</taxon>
        <taxon>Pseudomonadota</taxon>
        <taxon>Betaproteobacteria</taxon>
        <taxon>Nitrosomonadales</taxon>
        <taxon>Nitrosomonadaceae</taxon>
        <taxon>Nitrosospira</taxon>
    </lineage>
</organism>
<protein>
    <submittedName>
        <fullName evidence="2">Phospholipid transport system transporter-binding protein</fullName>
    </submittedName>
</protein>
<accession>A0A1I5ELI8</accession>
<dbReference type="Proteomes" id="UP000183107">
    <property type="component" value="Unassembled WGS sequence"/>
</dbReference>
<dbReference type="Pfam" id="PF13466">
    <property type="entry name" value="STAS_2"/>
    <property type="match status" value="1"/>
</dbReference>
<sequence length="96" mass="10470">MAEVVRNEDGQLGVEGSITIDKVVTVAAQGVALFNSGDLVIDLACVAEVDSTAVSMLLEWRREANRRNCQLSFINIPQKLQSLAQLYGVSDLMRFA</sequence>
<dbReference type="InterPro" id="IPR036513">
    <property type="entry name" value="STAS_dom_sf"/>
</dbReference>
<feature type="domain" description="STAS" evidence="1">
    <location>
        <begin position="1"/>
        <end position="96"/>
    </location>
</feature>
<dbReference type="InterPro" id="IPR002645">
    <property type="entry name" value="STAS_dom"/>
</dbReference>
<keyword evidence="3" id="KW-1185">Reference proteome</keyword>
<proteinExistence type="predicted"/>
<evidence type="ECO:0000313" key="2">
    <source>
        <dbReference type="EMBL" id="SFO12280.1"/>
    </source>
</evidence>
<reference evidence="3" key="1">
    <citation type="submission" date="2016-10" db="EMBL/GenBank/DDBJ databases">
        <authorList>
            <person name="Varghese N."/>
        </authorList>
    </citation>
    <scope>NUCLEOTIDE SEQUENCE [LARGE SCALE GENOMIC DNA]</scope>
    <source>
        <strain evidence="3">Nsp8</strain>
    </source>
</reference>